<dbReference type="RefSeq" id="WP_369022871.1">
    <property type="nucleotide sequence ID" value="NZ_JBEHHI010000003.1"/>
</dbReference>
<proteinExistence type="predicted"/>
<evidence type="ECO:0008006" key="4">
    <source>
        <dbReference type="Google" id="ProtNLM"/>
    </source>
</evidence>
<evidence type="ECO:0000313" key="3">
    <source>
        <dbReference type="Proteomes" id="UP001560019"/>
    </source>
</evidence>
<feature type="transmembrane region" description="Helical" evidence="1">
    <location>
        <begin position="94"/>
        <end position="113"/>
    </location>
</feature>
<keyword evidence="1" id="KW-0472">Membrane</keyword>
<evidence type="ECO:0000256" key="1">
    <source>
        <dbReference type="SAM" id="Phobius"/>
    </source>
</evidence>
<gene>
    <name evidence="2" type="ORF">Ga0609869_003042</name>
</gene>
<organism evidence="2 3">
    <name type="scientific">Rhodovulum iodosum</name>
    <dbReference type="NCBI Taxonomy" id="68291"/>
    <lineage>
        <taxon>Bacteria</taxon>
        <taxon>Pseudomonadati</taxon>
        <taxon>Pseudomonadota</taxon>
        <taxon>Alphaproteobacteria</taxon>
        <taxon>Rhodobacterales</taxon>
        <taxon>Paracoccaceae</taxon>
        <taxon>Rhodovulum</taxon>
    </lineage>
</organism>
<keyword evidence="1" id="KW-1133">Transmembrane helix</keyword>
<dbReference type="Proteomes" id="UP001560019">
    <property type="component" value="Unassembled WGS sequence"/>
</dbReference>
<evidence type="ECO:0000313" key="2">
    <source>
        <dbReference type="EMBL" id="MEX5729689.1"/>
    </source>
</evidence>
<keyword evidence="1" id="KW-0812">Transmembrane</keyword>
<feature type="transmembrane region" description="Helical" evidence="1">
    <location>
        <begin position="322"/>
        <end position="340"/>
    </location>
</feature>
<feature type="transmembrane region" description="Helical" evidence="1">
    <location>
        <begin position="162"/>
        <end position="184"/>
    </location>
</feature>
<feature type="transmembrane region" description="Helical" evidence="1">
    <location>
        <begin position="240"/>
        <end position="260"/>
    </location>
</feature>
<comment type="caution">
    <text evidence="2">The sequence shown here is derived from an EMBL/GenBank/DDBJ whole genome shotgun (WGS) entry which is preliminary data.</text>
</comment>
<dbReference type="EMBL" id="JBEHHI010000003">
    <property type="protein sequence ID" value="MEX5729689.1"/>
    <property type="molecule type" value="Genomic_DNA"/>
</dbReference>
<feature type="transmembrane region" description="Helical" evidence="1">
    <location>
        <begin position="119"/>
        <end position="141"/>
    </location>
</feature>
<feature type="transmembrane region" description="Helical" evidence="1">
    <location>
        <begin position="364"/>
        <end position="383"/>
    </location>
</feature>
<accession>A0ABV3XWJ2</accession>
<feature type="transmembrane region" description="Helical" evidence="1">
    <location>
        <begin position="66"/>
        <end position="87"/>
    </location>
</feature>
<feature type="transmembrane region" description="Helical" evidence="1">
    <location>
        <begin position="204"/>
        <end position="228"/>
    </location>
</feature>
<keyword evidence="3" id="KW-1185">Reference proteome</keyword>
<protein>
    <recommendedName>
        <fullName evidence="4">HTTM domain-containing protein</fullName>
    </recommendedName>
</protein>
<sequence>MECAEGQLTRVVWLCERLALLFIVSEQSMNEQRTLPDNRTGISKIDSLTIFSHAWAAQSMVQLVFYYHWAVDGLILGYIFAALAIAVFMFPGRIWLFAAMIVSSIAYFVSEWPFVVNHIFIDTFLSVCMLAALGLTAFHFWRSKEPFDRQIADAWFQKFAPVCGAIFAFLYFSIIISKLNAGFFDLSISCLYGMIEEAHAERPYISPFLSLASVEFFFWFFMVAEALLPVMLAFRRTRLVAFYFGVPFHILLGLMGHWPFSSFMISLYMLVAMPSLVEVVRSGAGYLDRLREKLLPSTPAPLAFAACSGLLLASAVPLKPSLVWLVWTVVASAAILFAVVREHWRHGLFAGTGVTEMWTAKPGVLWVFFALVVLNSASPYIGFKTENNVAMYSNMRTEGGVNNHLLLPAVPLFHFQDDLVEVVDSNNEEILKLKTHPARYGFVGQEFDVYVTYFELRRAVNEVEDPDLEITYLRNGEMRTFKRGAEDNADANLDVPLPLLLEKVGYFRPVFKGEVSYCLH</sequence>
<feature type="transmembrane region" description="Helical" evidence="1">
    <location>
        <begin position="299"/>
        <end position="316"/>
    </location>
</feature>
<name>A0ABV3XWJ2_9RHOB</name>
<reference evidence="2 3" key="1">
    <citation type="submission" date="2024-06" db="EMBL/GenBank/DDBJ databases">
        <title>Genome of Rhodovulum iodosum, a marine photoferrotroph.</title>
        <authorList>
            <person name="Bianchini G."/>
            <person name="Nikeleit V."/>
            <person name="Kappler A."/>
            <person name="Bryce C."/>
            <person name="Sanchez-Baracaldo P."/>
        </authorList>
    </citation>
    <scope>NUCLEOTIDE SEQUENCE [LARGE SCALE GENOMIC DNA]</scope>
    <source>
        <strain evidence="2 3">UT/N1</strain>
    </source>
</reference>